<protein>
    <submittedName>
        <fullName evidence="7">Solute carrier family 13 (Sodium-dependent dicarboxylate transporter), member 2/3/5</fullName>
    </submittedName>
</protein>
<dbReference type="NCBIfam" id="TIGR00785">
    <property type="entry name" value="dass"/>
    <property type="match status" value="1"/>
</dbReference>
<feature type="transmembrane region" description="Helical" evidence="6">
    <location>
        <begin position="19"/>
        <end position="37"/>
    </location>
</feature>
<feature type="transmembrane region" description="Helical" evidence="6">
    <location>
        <begin position="461"/>
        <end position="485"/>
    </location>
</feature>
<comment type="caution">
    <text evidence="7">The sequence shown here is derived from an EMBL/GenBank/DDBJ whole genome shotgun (WGS) entry which is preliminary data.</text>
</comment>
<accession>A0A0P7ZDM4</accession>
<dbReference type="PANTHER" id="PTHR10283:SF82">
    <property type="entry name" value="SOLUTE CARRIER FAMILY 13 MEMBER 2"/>
    <property type="match status" value="1"/>
</dbReference>
<dbReference type="GO" id="GO:0015141">
    <property type="term" value="F:succinate transmembrane transporter activity"/>
    <property type="evidence" value="ECO:0007669"/>
    <property type="project" value="UniProtKB-ARBA"/>
</dbReference>
<feature type="transmembrane region" description="Helical" evidence="6">
    <location>
        <begin position="97"/>
        <end position="115"/>
    </location>
</feature>
<dbReference type="PATRIC" id="fig|1305731.5.peg.3141"/>
<keyword evidence="5 6" id="KW-0472">Membrane</keyword>
<feature type="transmembrane region" description="Helical" evidence="6">
    <location>
        <begin position="66"/>
        <end position="85"/>
    </location>
</feature>
<organism evidence="7 8">
    <name type="scientific">Marinobacter excellens HL-55</name>
    <dbReference type="NCBI Taxonomy" id="1305731"/>
    <lineage>
        <taxon>Bacteria</taxon>
        <taxon>Pseudomonadati</taxon>
        <taxon>Pseudomonadota</taxon>
        <taxon>Gammaproteobacteria</taxon>
        <taxon>Pseudomonadales</taxon>
        <taxon>Marinobacteraceae</taxon>
        <taxon>Marinobacter</taxon>
    </lineage>
</organism>
<evidence type="ECO:0000256" key="1">
    <source>
        <dbReference type="ARBA" id="ARBA00004141"/>
    </source>
</evidence>
<evidence type="ECO:0000256" key="3">
    <source>
        <dbReference type="ARBA" id="ARBA00022692"/>
    </source>
</evidence>
<feature type="transmembrane region" description="Helical" evidence="6">
    <location>
        <begin position="302"/>
        <end position="320"/>
    </location>
</feature>
<sequence length="487" mass="51176">MTDQQAAEQNLEGLPKSQVIGLILGAVFLLITWIVPAPETMGQEAWAALGLMLLMATWWSTEAIPIPATALLPIVLVPALGLGTIGQATSPYANPIIFLFLGGFTLGLAMQRWNLHRRIALLTLRAVGDQPRRQIAGFMLATAFLSMWVSNTATAIMMLPIGLSVVAMMDASNPEGVRRYATALLLAIAYSASIGGIATLIGTPPNALLAAYLSENQGISVGFAQWMLLGVPVSVVMLVLAWWWLTRKDFGVGGSADSGEMIRAELAKLGAMSRGEKLVALVFVTTAAAWIFRPLLSANLMPWLSDTGIAIAAAIAMFIIPVNSKERVFVLDWDSASKLPWGVLLLFGGGLAMAGVISSSGLAEWIAASLGVAGVLPTLLMIALVATVIIFLTEVTSNTATAAAFLPLLGALAMSQEVSPLLLTVPAAIAASCAFMMPVATPPNAIVFSSGHMNISDMIRAGFALNLMGVVVVTLISYALLGMVFTL</sequence>
<evidence type="ECO:0000256" key="5">
    <source>
        <dbReference type="ARBA" id="ARBA00023136"/>
    </source>
</evidence>
<dbReference type="InterPro" id="IPR001898">
    <property type="entry name" value="SLC13A/DASS"/>
</dbReference>
<dbReference type="PANTHER" id="PTHR10283">
    <property type="entry name" value="SOLUTE CARRIER FAMILY 13 MEMBER"/>
    <property type="match status" value="1"/>
</dbReference>
<keyword evidence="2" id="KW-0813">Transport</keyword>
<gene>
    <name evidence="7" type="ORF">HLUCCX14_01750</name>
</gene>
<feature type="transmembrane region" description="Helical" evidence="6">
    <location>
        <begin position="365"/>
        <end position="392"/>
    </location>
</feature>
<evidence type="ECO:0000256" key="4">
    <source>
        <dbReference type="ARBA" id="ARBA00022989"/>
    </source>
</evidence>
<keyword evidence="4 6" id="KW-1133">Transmembrane helix</keyword>
<comment type="subcellular location">
    <subcellularLocation>
        <location evidence="1">Membrane</location>
        <topology evidence="1">Multi-pass membrane protein</topology>
    </subcellularLocation>
</comment>
<keyword evidence="3 6" id="KW-0812">Transmembrane</keyword>
<evidence type="ECO:0000313" key="8">
    <source>
        <dbReference type="Proteomes" id="UP000050416"/>
    </source>
</evidence>
<dbReference type="EMBL" id="LJZQ01000002">
    <property type="protein sequence ID" value="KPQ30301.1"/>
    <property type="molecule type" value="Genomic_DNA"/>
</dbReference>
<dbReference type="Pfam" id="PF00939">
    <property type="entry name" value="Na_sulph_symp"/>
    <property type="match status" value="1"/>
</dbReference>
<feature type="transmembrane region" description="Helical" evidence="6">
    <location>
        <begin position="278"/>
        <end position="296"/>
    </location>
</feature>
<feature type="transmembrane region" description="Helical" evidence="6">
    <location>
        <begin position="135"/>
        <end position="168"/>
    </location>
</feature>
<feature type="transmembrane region" description="Helical" evidence="6">
    <location>
        <begin position="341"/>
        <end position="359"/>
    </location>
</feature>
<dbReference type="AlphaFoldDB" id="A0A0P7ZDM4"/>
<dbReference type="PROSITE" id="PS01271">
    <property type="entry name" value="NA_SULFATE"/>
    <property type="match status" value="1"/>
</dbReference>
<dbReference type="OrthoDB" id="9766267at2"/>
<feature type="transmembrane region" description="Helical" evidence="6">
    <location>
        <begin position="180"/>
        <end position="203"/>
    </location>
</feature>
<evidence type="ECO:0000313" key="7">
    <source>
        <dbReference type="EMBL" id="KPQ30301.1"/>
    </source>
</evidence>
<name>A0A0P7ZDM4_9GAMM</name>
<evidence type="ECO:0000256" key="2">
    <source>
        <dbReference type="ARBA" id="ARBA00022448"/>
    </source>
</evidence>
<feature type="transmembrane region" description="Helical" evidence="6">
    <location>
        <begin position="399"/>
        <end position="415"/>
    </location>
</feature>
<dbReference type="InterPro" id="IPR031312">
    <property type="entry name" value="Na/sul_symport_CS"/>
</dbReference>
<dbReference type="Proteomes" id="UP000050416">
    <property type="component" value="Unassembled WGS sequence"/>
</dbReference>
<evidence type="ECO:0000256" key="6">
    <source>
        <dbReference type="SAM" id="Phobius"/>
    </source>
</evidence>
<proteinExistence type="predicted"/>
<dbReference type="GO" id="GO:0005886">
    <property type="term" value="C:plasma membrane"/>
    <property type="evidence" value="ECO:0007669"/>
    <property type="project" value="TreeGrafter"/>
</dbReference>
<dbReference type="STRING" id="1305731.GCA_000934705_01521"/>
<feature type="transmembrane region" description="Helical" evidence="6">
    <location>
        <begin position="223"/>
        <end position="245"/>
    </location>
</feature>
<dbReference type="CDD" id="cd01115">
    <property type="entry name" value="SLC13_permease"/>
    <property type="match status" value="1"/>
</dbReference>
<feature type="transmembrane region" description="Helical" evidence="6">
    <location>
        <begin position="421"/>
        <end position="440"/>
    </location>
</feature>
<reference evidence="7 8" key="1">
    <citation type="submission" date="2015-09" db="EMBL/GenBank/DDBJ databases">
        <title>Identification and resolution of microdiversity through metagenomic sequencing of parallel consortia.</title>
        <authorList>
            <person name="Nelson W.C."/>
            <person name="Romine M.F."/>
            <person name="Lindemann S.R."/>
        </authorList>
    </citation>
    <scope>NUCLEOTIDE SEQUENCE [LARGE SCALE GENOMIC DNA]</scope>
    <source>
        <strain evidence="7">HL-55</strain>
    </source>
</reference>